<comment type="similarity">
    <text evidence="8">Belongs to the exbB/tolQ family.</text>
</comment>
<evidence type="ECO:0000259" key="10">
    <source>
        <dbReference type="Pfam" id="PF01618"/>
    </source>
</evidence>
<keyword evidence="7 9" id="KW-0472">Membrane</keyword>
<evidence type="ECO:0000256" key="5">
    <source>
        <dbReference type="ARBA" id="ARBA00022927"/>
    </source>
</evidence>
<dbReference type="InterPro" id="IPR002898">
    <property type="entry name" value="MotA_ExbB_proton_chnl"/>
</dbReference>
<gene>
    <name evidence="11" type="ORF">NE675_10995</name>
</gene>
<evidence type="ECO:0000256" key="6">
    <source>
        <dbReference type="ARBA" id="ARBA00022989"/>
    </source>
</evidence>
<keyword evidence="12" id="KW-1185">Reference proteome</keyword>
<dbReference type="Pfam" id="PF01618">
    <property type="entry name" value="MotA_ExbB"/>
    <property type="match status" value="1"/>
</dbReference>
<dbReference type="EMBL" id="JANGEW010000028">
    <property type="protein sequence ID" value="MCQ5343544.1"/>
    <property type="molecule type" value="Genomic_DNA"/>
</dbReference>
<dbReference type="InterPro" id="IPR050790">
    <property type="entry name" value="ExbB/TolQ_transport"/>
</dbReference>
<protein>
    <submittedName>
        <fullName evidence="11">MotA/TolQ/ExbB proton channel family protein</fullName>
    </submittedName>
</protein>
<proteinExistence type="inferred from homology"/>
<evidence type="ECO:0000256" key="3">
    <source>
        <dbReference type="ARBA" id="ARBA00022475"/>
    </source>
</evidence>
<feature type="transmembrane region" description="Helical" evidence="9">
    <location>
        <begin position="110"/>
        <end position="133"/>
    </location>
</feature>
<dbReference type="PANTHER" id="PTHR30625:SF15">
    <property type="entry name" value="BIOPOLYMER TRANSPORT PROTEIN EXBB"/>
    <property type="match status" value="1"/>
</dbReference>
<keyword evidence="4 9" id="KW-0812">Transmembrane</keyword>
<keyword evidence="3" id="KW-1003">Cell membrane</keyword>
<feature type="transmembrane region" description="Helical" evidence="9">
    <location>
        <begin position="145"/>
        <end position="173"/>
    </location>
</feature>
<evidence type="ECO:0000256" key="8">
    <source>
        <dbReference type="RuleBase" id="RU004057"/>
    </source>
</evidence>
<dbReference type="RefSeq" id="WP_062413144.1">
    <property type="nucleotide sequence ID" value="NZ_JAJCIO010000031.1"/>
</dbReference>
<evidence type="ECO:0000256" key="4">
    <source>
        <dbReference type="ARBA" id="ARBA00022692"/>
    </source>
</evidence>
<evidence type="ECO:0000256" key="1">
    <source>
        <dbReference type="ARBA" id="ARBA00004651"/>
    </source>
</evidence>
<sequence length="204" mass="22295">MEAIIHGFQLFQQGGPVMYLLLACSLFAVYIGIERAIFFAQMDAGKAFANKFYTYMKFHKAAQAKQLAADSNGGLPLILNDVFEGQGGAEWKAFIEMQSGIFISRLRSHLYYLSVIVTLAPLLGLLGTISGMIRSFSIFNVQSGQAIAITGGIGEALIATAFGLCVAILALVIHSYFTQRLDRIITDMELCFSALETMDQKEGQ</sequence>
<dbReference type="Proteomes" id="UP001206692">
    <property type="component" value="Unassembled WGS sequence"/>
</dbReference>
<accession>A0ABT1SUI4</accession>
<evidence type="ECO:0000313" key="11">
    <source>
        <dbReference type="EMBL" id="MCQ5343544.1"/>
    </source>
</evidence>
<comment type="caution">
    <text evidence="11">The sequence shown here is derived from an EMBL/GenBank/DDBJ whole genome shotgun (WGS) entry which is preliminary data.</text>
</comment>
<reference evidence="11 12" key="1">
    <citation type="submission" date="2022-06" db="EMBL/GenBank/DDBJ databases">
        <title>Isolation of gut microbiota from human fecal samples.</title>
        <authorList>
            <person name="Pamer E.G."/>
            <person name="Barat B."/>
            <person name="Waligurski E."/>
            <person name="Medina S."/>
            <person name="Paddock L."/>
            <person name="Mostad J."/>
        </authorList>
    </citation>
    <scope>NUCLEOTIDE SEQUENCE [LARGE SCALE GENOMIC DNA]</scope>
    <source>
        <strain evidence="11 12">DFI.1.1</strain>
    </source>
</reference>
<comment type="subcellular location">
    <subcellularLocation>
        <location evidence="1">Cell membrane</location>
        <topology evidence="1">Multi-pass membrane protein</topology>
    </subcellularLocation>
    <subcellularLocation>
        <location evidence="8">Membrane</location>
        <topology evidence="8">Multi-pass membrane protein</topology>
    </subcellularLocation>
</comment>
<feature type="domain" description="MotA/TolQ/ExbB proton channel" evidence="10">
    <location>
        <begin position="85"/>
        <end position="189"/>
    </location>
</feature>
<keyword evidence="2 8" id="KW-0813">Transport</keyword>
<evidence type="ECO:0000256" key="7">
    <source>
        <dbReference type="ARBA" id="ARBA00023136"/>
    </source>
</evidence>
<keyword evidence="5 8" id="KW-0653">Protein transport</keyword>
<keyword evidence="6 9" id="KW-1133">Transmembrane helix</keyword>
<name>A0ABT1SUI4_9FIRM</name>
<organism evidence="11 12">
    <name type="scientific">Megasphaera massiliensis</name>
    <dbReference type="NCBI Taxonomy" id="1232428"/>
    <lineage>
        <taxon>Bacteria</taxon>
        <taxon>Bacillati</taxon>
        <taxon>Bacillota</taxon>
        <taxon>Negativicutes</taxon>
        <taxon>Veillonellales</taxon>
        <taxon>Veillonellaceae</taxon>
        <taxon>Megasphaera</taxon>
    </lineage>
</organism>
<dbReference type="PANTHER" id="PTHR30625">
    <property type="entry name" value="PROTEIN TOLQ"/>
    <property type="match status" value="1"/>
</dbReference>
<evidence type="ECO:0000313" key="12">
    <source>
        <dbReference type="Proteomes" id="UP001206692"/>
    </source>
</evidence>
<evidence type="ECO:0000256" key="2">
    <source>
        <dbReference type="ARBA" id="ARBA00022448"/>
    </source>
</evidence>
<evidence type="ECO:0000256" key="9">
    <source>
        <dbReference type="SAM" id="Phobius"/>
    </source>
</evidence>
<feature type="transmembrane region" description="Helical" evidence="9">
    <location>
        <begin position="16"/>
        <end position="33"/>
    </location>
</feature>